<feature type="chain" id="PRO_5020845267" evidence="3">
    <location>
        <begin position="36"/>
        <end position="403"/>
    </location>
</feature>
<dbReference type="RefSeq" id="WP_135833517.1">
    <property type="nucleotide sequence ID" value="NZ_BMCK01000001.1"/>
</dbReference>
<keyword evidence="3" id="KW-0732">Signal</keyword>
<dbReference type="PANTHER" id="PTHR37981:SF1">
    <property type="entry name" value="SGNH HYDROLASE-TYPE ESTERASE DOMAIN-CONTAINING PROTEIN"/>
    <property type="match status" value="1"/>
</dbReference>
<feature type="domain" description="SGNH hydrolase-type esterase" evidence="4">
    <location>
        <begin position="57"/>
        <end position="286"/>
    </location>
</feature>
<feature type="signal peptide" evidence="3">
    <location>
        <begin position="1"/>
        <end position="35"/>
    </location>
</feature>
<dbReference type="Proteomes" id="UP000297025">
    <property type="component" value="Chromosome"/>
</dbReference>
<proteinExistence type="predicted"/>
<dbReference type="InterPro" id="IPR036514">
    <property type="entry name" value="SGNH_hydro_sf"/>
</dbReference>
<evidence type="ECO:0000259" key="4">
    <source>
        <dbReference type="Pfam" id="PF13472"/>
    </source>
</evidence>
<dbReference type="SUPFAM" id="SSF52266">
    <property type="entry name" value="SGNH hydrolase"/>
    <property type="match status" value="1"/>
</dbReference>
<organism evidence="5 6">
    <name type="scientific">Nocardioides daphniae</name>
    <dbReference type="NCBI Taxonomy" id="402297"/>
    <lineage>
        <taxon>Bacteria</taxon>
        <taxon>Bacillati</taxon>
        <taxon>Actinomycetota</taxon>
        <taxon>Actinomycetes</taxon>
        <taxon>Propionibacteriales</taxon>
        <taxon>Nocardioidaceae</taxon>
        <taxon>Nocardioides</taxon>
    </lineage>
</organism>
<name>A0A4P7UDX8_9ACTN</name>
<dbReference type="Gene3D" id="3.40.50.1110">
    <property type="entry name" value="SGNH hydrolase"/>
    <property type="match status" value="1"/>
</dbReference>
<evidence type="ECO:0000313" key="6">
    <source>
        <dbReference type="Proteomes" id="UP000297025"/>
    </source>
</evidence>
<evidence type="ECO:0000256" key="2">
    <source>
        <dbReference type="PIRSR" id="PIRSR637460-2"/>
    </source>
</evidence>
<dbReference type="PANTHER" id="PTHR37981">
    <property type="entry name" value="LIPASE 2"/>
    <property type="match status" value="1"/>
</dbReference>
<evidence type="ECO:0000313" key="5">
    <source>
        <dbReference type="EMBL" id="QCC78480.1"/>
    </source>
</evidence>
<dbReference type="KEGG" id="ndp:E2C04_17050"/>
<evidence type="ECO:0000256" key="3">
    <source>
        <dbReference type="SAM" id="SignalP"/>
    </source>
</evidence>
<feature type="disulfide bond" evidence="2">
    <location>
        <begin position="150"/>
        <end position="155"/>
    </location>
</feature>
<dbReference type="AlphaFoldDB" id="A0A4P7UDX8"/>
<gene>
    <name evidence="5" type="ORF">E2C04_17050</name>
</gene>
<dbReference type="Pfam" id="PF13472">
    <property type="entry name" value="Lipase_GDSL_2"/>
    <property type="match status" value="1"/>
</dbReference>
<accession>A0A4P7UDX8</accession>
<dbReference type="OrthoDB" id="5503950at2"/>
<dbReference type="EMBL" id="CP038462">
    <property type="protein sequence ID" value="QCC78480.1"/>
    <property type="molecule type" value="Genomic_DNA"/>
</dbReference>
<evidence type="ECO:0000256" key="1">
    <source>
        <dbReference type="PIRSR" id="PIRSR637460-1"/>
    </source>
</evidence>
<dbReference type="GO" id="GO:0004806">
    <property type="term" value="F:triacylglycerol lipase activity"/>
    <property type="evidence" value="ECO:0007669"/>
    <property type="project" value="TreeGrafter"/>
</dbReference>
<sequence length="403" mass="42089">MRRLSRLLSRGAPLVTLPLLAPFLAVLLVSPASHAAPAGSGLPPIWERPGGERYVSFGDSFVAGPLINPQRLDSGACLRSKRNFPTVVAETLDVNAFTDASCSGAVVEDLYVAQGANPPQLDSLSRSTSLVSFGTIGGNDIGLVGLATGCLLLNCVPPAGTDPLGPKFAQVEVDLLAAVRETQRRAPRADVLVVGYGTYLPPGGCPTVIPGLSAAEADYVQGQIDRLSDLLAEVAAATGSIFVDQRTIPGAIDHTACAAPDQQWIRAISTYGDGAPLHPSAAGMAATAAHVVATLAQARGTTVEQIRRDALRRKARSLELDVSCRLLGTVLRTEVTGGRGAVAQVDVRVGERLVSSDTTAPWVTATATTPLRTTRGPVRATVTLRDGALELKRRFTAGRPRCL</sequence>
<feature type="disulfide bond" evidence="2">
    <location>
        <begin position="77"/>
        <end position="102"/>
    </location>
</feature>
<dbReference type="CDD" id="cd01823">
    <property type="entry name" value="SEST_like"/>
    <property type="match status" value="1"/>
</dbReference>
<reference evidence="5 6" key="1">
    <citation type="journal article" date="2008" name="Int. J. Syst. Evol. Microbiol.">
        <title>Nocardioides daphniae sp. nov., isolated from Daphnia cucullata (Crustacea: Cladocera).</title>
        <authorList>
            <person name="Toth E.M."/>
            <person name="Keki Z."/>
            <person name="Homonnay Z.G."/>
            <person name="Borsodi A.K."/>
            <person name="Marialigeti K."/>
            <person name="Schumann P."/>
        </authorList>
    </citation>
    <scope>NUCLEOTIDE SEQUENCE [LARGE SCALE GENOMIC DNA]</scope>
    <source>
        <strain evidence="5 6">JCM 16608</strain>
    </source>
</reference>
<feature type="disulfide bond" evidence="2">
    <location>
        <begin position="205"/>
        <end position="257"/>
    </location>
</feature>
<keyword evidence="5" id="KW-0378">Hydrolase</keyword>
<dbReference type="InterPro" id="IPR037460">
    <property type="entry name" value="SEST-like"/>
</dbReference>
<feature type="active site" description="Nucleophile" evidence="1">
    <location>
        <position position="60"/>
    </location>
</feature>
<dbReference type="InterPro" id="IPR013830">
    <property type="entry name" value="SGNH_hydro"/>
</dbReference>
<keyword evidence="2" id="KW-1015">Disulfide bond</keyword>
<protein>
    <submittedName>
        <fullName evidence="5">SGNH/GDSL hydrolase family protein</fullName>
    </submittedName>
</protein>
<dbReference type="GO" id="GO:0019433">
    <property type="term" value="P:triglyceride catabolic process"/>
    <property type="evidence" value="ECO:0007669"/>
    <property type="project" value="TreeGrafter"/>
</dbReference>
<feature type="active site" evidence="1">
    <location>
        <position position="278"/>
    </location>
</feature>